<evidence type="ECO:0000256" key="4">
    <source>
        <dbReference type="ARBA" id="ARBA00022840"/>
    </source>
</evidence>
<dbReference type="InterPro" id="IPR000873">
    <property type="entry name" value="AMP-dep_synth/lig_dom"/>
</dbReference>
<evidence type="ECO:0000313" key="8">
    <source>
        <dbReference type="Proteomes" id="UP000230750"/>
    </source>
</evidence>
<organism evidence="7 8">
    <name type="scientific">Stichopus japonicus</name>
    <name type="common">Sea cucumber</name>
    <dbReference type="NCBI Taxonomy" id="307972"/>
    <lineage>
        <taxon>Eukaryota</taxon>
        <taxon>Metazoa</taxon>
        <taxon>Echinodermata</taxon>
        <taxon>Eleutherozoa</taxon>
        <taxon>Echinozoa</taxon>
        <taxon>Holothuroidea</taxon>
        <taxon>Aspidochirotacea</taxon>
        <taxon>Aspidochirotida</taxon>
        <taxon>Stichopodidae</taxon>
        <taxon>Apostichopus</taxon>
    </lineage>
</organism>
<dbReference type="Gene3D" id="3.40.50.12780">
    <property type="entry name" value="N-terminal domain of ligase-like"/>
    <property type="match status" value="1"/>
</dbReference>
<keyword evidence="2" id="KW-0547">Nucleotide-binding</keyword>
<dbReference type="Pfam" id="PF00501">
    <property type="entry name" value="AMP-binding"/>
    <property type="match status" value="1"/>
</dbReference>
<dbReference type="EMBL" id="MRZV01000044">
    <property type="protein sequence ID" value="PIK60918.1"/>
    <property type="molecule type" value="Genomic_DNA"/>
</dbReference>
<dbReference type="Proteomes" id="UP000230750">
    <property type="component" value="Unassembled WGS sequence"/>
</dbReference>
<dbReference type="PANTHER" id="PTHR43272:SF33">
    <property type="entry name" value="AMP-BINDING DOMAIN-CONTAINING PROTEIN-RELATED"/>
    <property type="match status" value="1"/>
</dbReference>
<keyword evidence="3" id="KW-0276">Fatty acid metabolism</keyword>
<gene>
    <name evidence="7" type="ORF">BSL78_02092</name>
</gene>
<evidence type="ECO:0000256" key="1">
    <source>
        <dbReference type="ARBA" id="ARBA00022598"/>
    </source>
</evidence>
<dbReference type="OrthoDB" id="1700726at2759"/>
<accession>A0A2G8LKX1</accession>
<keyword evidence="3" id="KW-0443">Lipid metabolism</keyword>
<keyword evidence="4" id="KW-0067">ATP-binding</keyword>
<dbReference type="SUPFAM" id="SSF56801">
    <property type="entry name" value="Acetyl-CoA synthetase-like"/>
    <property type="match status" value="1"/>
</dbReference>
<dbReference type="GO" id="GO:0005783">
    <property type="term" value="C:endoplasmic reticulum"/>
    <property type="evidence" value="ECO:0007669"/>
    <property type="project" value="TreeGrafter"/>
</dbReference>
<comment type="caution">
    <text evidence="7">The sequence shown here is derived from an EMBL/GenBank/DDBJ whole genome shotgun (WGS) entry which is preliminary data.</text>
</comment>
<keyword evidence="1 7" id="KW-0436">Ligase</keyword>
<dbReference type="InterPro" id="IPR042099">
    <property type="entry name" value="ANL_N_sf"/>
</dbReference>
<feature type="domain" description="AMP-dependent synthetase/ligase" evidence="6">
    <location>
        <begin position="2"/>
        <end position="162"/>
    </location>
</feature>
<evidence type="ECO:0000256" key="3">
    <source>
        <dbReference type="ARBA" id="ARBA00022832"/>
    </source>
</evidence>
<sequence length="166" mass="18602">MGPSDRYLSYLPLAHMFERCCQAIIIVNGARIGFFRGDIRKVGDDVALLKPTLFVTVPRLLNRIYDKIVVEVEKAKGLKKAIFNYAFKKKKSDVDKGIVKKTTLWDKLVFQKMQARLGGEVRMMLVSSAPMSKDVLAFIRVCFGCWVIEAYGQTESTAAITCTIAG</sequence>
<dbReference type="EC" id="6.2.1.3" evidence="5"/>
<evidence type="ECO:0000259" key="6">
    <source>
        <dbReference type="Pfam" id="PF00501"/>
    </source>
</evidence>
<keyword evidence="8" id="KW-1185">Reference proteome</keyword>
<evidence type="ECO:0000313" key="7">
    <source>
        <dbReference type="EMBL" id="PIK60918.1"/>
    </source>
</evidence>
<dbReference type="STRING" id="307972.A0A2G8LKX1"/>
<dbReference type="GO" id="GO:0016020">
    <property type="term" value="C:membrane"/>
    <property type="evidence" value="ECO:0007669"/>
    <property type="project" value="TreeGrafter"/>
</dbReference>
<name>A0A2G8LKX1_STIJA</name>
<dbReference type="AlphaFoldDB" id="A0A2G8LKX1"/>
<dbReference type="GO" id="GO:0004467">
    <property type="term" value="F:long-chain fatty acid-CoA ligase activity"/>
    <property type="evidence" value="ECO:0007669"/>
    <property type="project" value="UniProtKB-EC"/>
</dbReference>
<dbReference type="GO" id="GO:0005524">
    <property type="term" value="F:ATP binding"/>
    <property type="evidence" value="ECO:0007669"/>
    <property type="project" value="UniProtKB-KW"/>
</dbReference>
<evidence type="ECO:0000256" key="2">
    <source>
        <dbReference type="ARBA" id="ARBA00022741"/>
    </source>
</evidence>
<dbReference type="PANTHER" id="PTHR43272">
    <property type="entry name" value="LONG-CHAIN-FATTY-ACID--COA LIGASE"/>
    <property type="match status" value="1"/>
</dbReference>
<protein>
    <recommendedName>
        <fullName evidence="5">long-chain-fatty-acid--CoA ligase</fullName>
        <ecNumber evidence="5">6.2.1.3</ecNumber>
    </recommendedName>
</protein>
<proteinExistence type="predicted"/>
<evidence type="ECO:0000256" key="5">
    <source>
        <dbReference type="ARBA" id="ARBA00026121"/>
    </source>
</evidence>
<reference evidence="7 8" key="1">
    <citation type="journal article" date="2017" name="PLoS Biol.">
        <title>The sea cucumber genome provides insights into morphological evolution and visceral regeneration.</title>
        <authorList>
            <person name="Zhang X."/>
            <person name="Sun L."/>
            <person name="Yuan J."/>
            <person name="Sun Y."/>
            <person name="Gao Y."/>
            <person name="Zhang L."/>
            <person name="Li S."/>
            <person name="Dai H."/>
            <person name="Hamel J.F."/>
            <person name="Liu C."/>
            <person name="Yu Y."/>
            <person name="Liu S."/>
            <person name="Lin W."/>
            <person name="Guo K."/>
            <person name="Jin S."/>
            <person name="Xu P."/>
            <person name="Storey K.B."/>
            <person name="Huan P."/>
            <person name="Zhang T."/>
            <person name="Zhou Y."/>
            <person name="Zhang J."/>
            <person name="Lin C."/>
            <person name="Li X."/>
            <person name="Xing L."/>
            <person name="Huo D."/>
            <person name="Sun M."/>
            <person name="Wang L."/>
            <person name="Mercier A."/>
            <person name="Li F."/>
            <person name="Yang H."/>
            <person name="Xiang J."/>
        </authorList>
    </citation>
    <scope>NUCLEOTIDE SEQUENCE [LARGE SCALE GENOMIC DNA]</scope>
    <source>
        <strain evidence="7">Shaxun</strain>
        <tissue evidence="7">Muscle</tissue>
    </source>
</reference>